<feature type="non-terminal residue" evidence="13">
    <location>
        <position position="1"/>
    </location>
</feature>
<name>A0AAW0X8I4_CHEQU</name>
<accession>A0AAW0X8I4</accession>
<keyword evidence="9" id="KW-0560">Oxidoreductase</keyword>
<dbReference type="GO" id="GO:0005506">
    <property type="term" value="F:iron ion binding"/>
    <property type="evidence" value="ECO:0007669"/>
    <property type="project" value="InterPro"/>
</dbReference>
<dbReference type="PANTHER" id="PTHR24292">
    <property type="entry name" value="CYTOCHROME P450"/>
    <property type="match status" value="1"/>
</dbReference>
<keyword evidence="6" id="KW-0479">Metal-binding</keyword>
<keyword evidence="14" id="KW-1185">Reference proteome</keyword>
<evidence type="ECO:0000256" key="9">
    <source>
        <dbReference type="ARBA" id="ARBA00023002"/>
    </source>
</evidence>
<keyword evidence="11" id="KW-0503">Monooxygenase</keyword>
<organism evidence="13 14">
    <name type="scientific">Cherax quadricarinatus</name>
    <name type="common">Australian red claw crayfish</name>
    <dbReference type="NCBI Taxonomy" id="27406"/>
    <lineage>
        <taxon>Eukaryota</taxon>
        <taxon>Metazoa</taxon>
        <taxon>Ecdysozoa</taxon>
        <taxon>Arthropoda</taxon>
        <taxon>Crustacea</taxon>
        <taxon>Multicrustacea</taxon>
        <taxon>Malacostraca</taxon>
        <taxon>Eumalacostraca</taxon>
        <taxon>Eucarida</taxon>
        <taxon>Decapoda</taxon>
        <taxon>Pleocyemata</taxon>
        <taxon>Astacidea</taxon>
        <taxon>Parastacoidea</taxon>
        <taxon>Parastacidae</taxon>
        <taxon>Cherax</taxon>
    </lineage>
</organism>
<comment type="subcellular location">
    <subcellularLocation>
        <location evidence="3">Endoplasmic reticulum membrane</location>
        <topology evidence="3">Peripheral membrane protein</topology>
    </subcellularLocation>
    <subcellularLocation>
        <location evidence="2">Microsome membrane</location>
        <topology evidence="2">Peripheral membrane protein</topology>
    </subcellularLocation>
</comment>
<dbReference type="PANTHER" id="PTHR24292:SF54">
    <property type="entry name" value="CYP9F3-RELATED"/>
    <property type="match status" value="1"/>
</dbReference>
<evidence type="ECO:0000256" key="7">
    <source>
        <dbReference type="ARBA" id="ARBA00022824"/>
    </source>
</evidence>
<evidence type="ECO:0000313" key="14">
    <source>
        <dbReference type="Proteomes" id="UP001445076"/>
    </source>
</evidence>
<evidence type="ECO:0000256" key="10">
    <source>
        <dbReference type="ARBA" id="ARBA00023004"/>
    </source>
</evidence>
<keyword evidence="10" id="KW-0408">Iron</keyword>
<comment type="similarity">
    <text evidence="4">Belongs to the cytochrome P450 family.</text>
</comment>
<sequence>WRHNYWSSHGILCPPYLPFLGHIHKRISLFQSRWDYLDEVYYKYGGSTMSGLYDMFHPVLMIGDPELLKHILVKDFDHFVDRRLFMAEDGSLINEMLSNKTGDEWRALRAVMTPTFTSGKMRSMFPLICDKADSLVSFTLKEASQKPYVDMKVNFGRFTMDTIASCAFGIECNSFTSEVPEFAKLAKTFFDFSLIRLIKFTFLNMYPKICNAIGIKIEPFSVKFFISVVEETIAARKAGQKRGDYLDLLLAARDGHLTQEVSTTHTQSTTTATENQVSITHDSNALETNKTFITSSKQ</sequence>
<dbReference type="GO" id="GO:0005789">
    <property type="term" value="C:endoplasmic reticulum membrane"/>
    <property type="evidence" value="ECO:0007669"/>
    <property type="project" value="UniProtKB-SubCell"/>
</dbReference>
<evidence type="ECO:0000256" key="8">
    <source>
        <dbReference type="ARBA" id="ARBA00022848"/>
    </source>
</evidence>
<dbReference type="InterPro" id="IPR002402">
    <property type="entry name" value="Cyt_P450_E_grp-II"/>
</dbReference>
<evidence type="ECO:0000313" key="13">
    <source>
        <dbReference type="EMBL" id="KAK8736084.1"/>
    </source>
</evidence>
<comment type="caution">
    <text evidence="13">The sequence shown here is derived from an EMBL/GenBank/DDBJ whole genome shotgun (WGS) entry which is preliminary data.</text>
</comment>
<proteinExistence type="inferred from homology"/>
<dbReference type="InterPro" id="IPR001128">
    <property type="entry name" value="Cyt_P450"/>
</dbReference>
<keyword evidence="8" id="KW-0492">Microsome</keyword>
<evidence type="ECO:0000256" key="1">
    <source>
        <dbReference type="ARBA" id="ARBA00001971"/>
    </source>
</evidence>
<keyword evidence="7" id="KW-0256">Endoplasmic reticulum</keyword>
<dbReference type="PRINTS" id="PR00464">
    <property type="entry name" value="EP450II"/>
</dbReference>
<keyword evidence="12" id="KW-0472">Membrane</keyword>
<evidence type="ECO:0000256" key="12">
    <source>
        <dbReference type="ARBA" id="ARBA00023136"/>
    </source>
</evidence>
<keyword evidence="5" id="KW-0349">Heme</keyword>
<dbReference type="InterPro" id="IPR050476">
    <property type="entry name" value="Insect_CytP450_Detox"/>
</dbReference>
<evidence type="ECO:0000256" key="11">
    <source>
        <dbReference type="ARBA" id="ARBA00023033"/>
    </source>
</evidence>
<dbReference type="Pfam" id="PF00067">
    <property type="entry name" value="p450"/>
    <property type="match status" value="1"/>
</dbReference>
<dbReference type="GO" id="GO:0020037">
    <property type="term" value="F:heme binding"/>
    <property type="evidence" value="ECO:0007669"/>
    <property type="project" value="InterPro"/>
</dbReference>
<protein>
    <recommendedName>
        <fullName evidence="15">Cytochrome P450</fullName>
    </recommendedName>
</protein>
<comment type="cofactor">
    <cofactor evidence="1">
        <name>heme</name>
        <dbReference type="ChEBI" id="CHEBI:30413"/>
    </cofactor>
</comment>
<evidence type="ECO:0000256" key="5">
    <source>
        <dbReference type="ARBA" id="ARBA00022617"/>
    </source>
</evidence>
<dbReference type="Proteomes" id="UP001445076">
    <property type="component" value="Unassembled WGS sequence"/>
</dbReference>
<dbReference type="Gene3D" id="1.10.630.10">
    <property type="entry name" value="Cytochrome P450"/>
    <property type="match status" value="1"/>
</dbReference>
<reference evidence="13 14" key="1">
    <citation type="journal article" date="2024" name="BMC Genomics">
        <title>Genome assembly of redclaw crayfish (Cherax quadricarinatus) provides insights into its immune adaptation and hypoxia tolerance.</title>
        <authorList>
            <person name="Liu Z."/>
            <person name="Zheng J."/>
            <person name="Li H."/>
            <person name="Fang K."/>
            <person name="Wang S."/>
            <person name="He J."/>
            <person name="Zhou D."/>
            <person name="Weng S."/>
            <person name="Chi M."/>
            <person name="Gu Z."/>
            <person name="He J."/>
            <person name="Li F."/>
            <person name="Wang M."/>
        </authorList>
    </citation>
    <scope>NUCLEOTIDE SEQUENCE [LARGE SCALE GENOMIC DNA]</scope>
    <source>
        <strain evidence="13">ZL_2023a</strain>
    </source>
</reference>
<dbReference type="AlphaFoldDB" id="A0AAW0X8I4"/>
<evidence type="ECO:0008006" key="15">
    <source>
        <dbReference type="Google" id="ProtNLM"/>
    </source>
</evidence>
<dbReference type="GO" id="GO:0004497">
    <property type="term" value="F:monooxygenase activity"/>
    <property type="evidence" value="ECO:0007669"/>
    <property type="project" value="UniProtKB-KW"/>
</dbReference>
<evidence type="ECO:0000256" key="3">
    <source>
        <dbReference type="ARBA" id="ARBA00004406"/>
    </source>
</evidence>
<evidence type="ECO:0000256" key="6">
    <source>
        <dbReference type="ARBA" id="ARBA00022723"/>
    </source>
</evidence>
<dbReference type="GO" id="GO:0016705">
    <property type="term" value="F:oxidoreductase activity, acting on paired donors, with incorporation or reduction of molecular oxygen"/>
    <property type="evidence" value="ECO:0007669"/>
    <property type="project" value="InterPro"/>
</dbReference>
<dbReference type="EMBL" id="JARKIK010000045">
    <property type="protein sequence ID" value="KAK8736084.1"/>
    <property type="molecule type" value="Genomic_DNA"/>
</dbReference>
<dbReference type="InterPro" id="IPR036396">
    <property type="entry name" value="Cyt_P450_sf"/>
</dbReference>
<feature type="non-terminal residue" evidence="13">
    <location>
        <position position="298"/>
    </location>
</feature>
<evidence type="ECO:0000256" key="4">
    <source>
        <dbReference type="ARBA" id="ARBA00010617"/>
    </source>
</evidence>
<gene>
    <name evidence="13" type="ORF">OTU49_005227</name>
</gene>
<dbReference type="SUPFAM" id="SSF48264">
    <property type="entry name" value="Cytochrome P450"/>
    <property type="match status" value="1"/>
</dbReference>
<evidence type="ECO:0000256" key="2">
    <source>
        <dbReference type="ARBA" id="ARBA00004174"/>
    </source>
</evidence>